<dbReference type="RefSeq" id="WP_014747176.1">
    <property type="nucleotide sequence ID" value="NC_017957.2"/>
</dbReference>
<keyword evidence="3" id="KW-1185">Reference proteome</keyword>
<protein>
    <submittedName>
        <fullName evidence="2">Uncharacterized protein</fullName>
    </submittedName>
</protein>
<dbReference type="HOGENOM" id="CLU_1098109_0_0_5"/>
<evidence type="ECO:0000256" key="1">
    <source>
        <dbReference type="SAM" id="MobiDB-lite"/>
    </source>
</evidence>
<gene>
    <name evidence="2" type="ordered locus">TMO_a0096</name>
</gene>
<dbReference type="AlphaFoldDB" id="I3TRW1"/>
<reference evidence="2 3" key="1">
    <citation type="journal article" date="2012" name="J. Am. Chem. Soc.">
        <title>Bacterial biosynthesis and maturation of the didemnin anti-cancer agents.</title>
        <authorList>
            <person name="Xu Y."/>
            <person name="Kersten R.D."/>
            <person name="Nam S.J."/>
            <person name="Lu L."/>
            <person name="Al-Suwailem A.M."/>
            <person name="Zheng H."/>
            <person name="Fenical W."/>
            <person name="Dorrestein P.C."/>
            <person name="Moore B.S."/>
            <person name="Qian P.Y."/>
        </authorList>
    </citation>
    <scope>NUCLEOTIDE SEQUENCE [LARGE SCALE GENOMIC DNA]</scope>
    <source>
        <strain evidence="2 3">KA081020-065</strain>
    </source>
</reference>
<dbReference type="Proteomes" id="UP000005258">
    <property type="component" value="Plasmid pTM1"/>
</dbReference>
<geneLocation type="plasmid" evidence="2 3">
    <name>pTM1</name>
</geneLocation>
<name>I3TRW1_TISMK</name>
<evidence type="ECO:0000313" key="2">
    <source>
        <dbReference type="EMBL" id="AFK55499.1"/>
    </source>
</evidence>
<dbReference type="EMBL" id="CP003237">
    <property type="protein sequence ID" value="AFK55499.1"/>
    <property type="molecule type" value="Genomic_DNA"/>
</dbReference>
<keyword evidence="2" id="KW-0614">Plasmid</keyword>
<sequence>MSFPGYSVGAPVMGGHQGIKDYALGAITEVAAPMLGPRDRTDIIPELPPAIARAAEAALQSKAAQAIQGGGAAVAQGYAADLGPVAGAAGDLAGSAAGGVGSLFGGLQDAVAGGMTLPLQELTPDILPMAARLVQAPEVAAADLLRRAGARMAERARAVAMERMGLSGSLADAATQSLAQVAGGADPAQVAIGALMGGAVPFGDGAEDGGTGDAVLDAGAKVLSGEVLKPVTFSEAAAPGGTPGFAPPGLRTK</sequence>
<dbReference type="KEGG" id="tmo:TMO_a0096"/>
<organism evidence="2 3">
    <name type="scientific">Tistrella mobilis (strain KA081020-065)</name>
    <dbReference type="NCBI Taxonomy" id="1110502"/>
    <lineage>
        <taxon>Bacteria</taxon>
        <taxon>Pseudomonadati</taxon>
        <taxon>Pseudomonadota</taxon>
        <taxon>Alphaproteobacteria</taxon>
        <taxon>Geminicoccales</taxon>
        <taxon>Geminicoccaceae</taxon>
        <taxon>Tistrella</taxon>
    </lineage>
</organism>
<accession>I3TRW1</accession>
<feature type="region of interest" description="Disordered" evidence="1">
    <location>
        <begin position="234"/>
        <end position="253"/>
    </location>
</feature>
<proteinExistence type="predicted"/>
<evidence type="ECO:0000313" key="3">
    <source>
        <dbReference type="Proteomes" id="UP000005258"/>
    </source>
</evidence>